<protein>
    <submittedName>
        <fullName evidence="1">Uncharacterized protein</fullName>
    </submittedName>
</protein>
<sequence>MFIKMLFQMKLILLNQYIQIDSVVQRLDGSKYKGNLYKQSKEA</sequence>
<keyword evidence="2" id="KW-1185">Reference proteome</keyword>
<reference evidence="1" key="1">
    <citation type="submission" date="2021-01" db="EMBL/GenBank/DDBJ databases">
        <authorList>
            <consortium name="Genoscope - CEA"/>
            <person name="William W."/>
        </authorList>
    </citation>
    <scope>NUCLEOTIDE SEQUENCE</scope>
</reference>
<evidence type="ECO:0000313" key="2">
    <source>
        <dbReference type="Proteomes" id="UP000689195"/>
    </source>
</evidence>
<dbReference type="EMBL" id="CAJJDO010000106">
    <property type="protein sequence ID" value="CAD8194254.1"/>
    <property type="molecule type" value="Genomic_DNA"/>
</dbReference>
<dbReference type="AlphaFoldDB" id="A0A8S1WW40"/>
<comment type="caution">
    <text evidence="1">The sequence shown here is derived from an EMBL/GenBank/DDBJ whole genome shotgun (WGS) entry which is preliminary data.</text>
</comment>
<gene>
    <name evidence="1" type="ORF">PPENT_87.1.T1060102</name>
</gene>
<organism evidence="1 2">
    <name type="scientific">Paramecium pentaurelia</name>
    <dbReference type="NCBI Taxonomy" id="43138"/>
    <lineage>
        <taxon>Eukaryota</taxon>
        <taxon>Sar</taxon>
        <taxon>Alveolata</taxon>
        <taxon>Ciliophora</taxon>
        <taxon>Intramacronucleata</taxon>
        <taxon>Oligohymenophorea</taxon>
        <taxon>Peniculida</taxon>
        <taxon>Parameciidae</taxon>
        <taxon>Paramecium</taxon>
    </lineage>
</organism>
<accession>A0A8S1WW40</accession>
<proteinExistence type="predicted"/>
<dbReference type="Proteomes" id="UP000689195">
    <property type="component" value="Unassembled WGS sequence"/>
</dbReference>
<evidence type="ECO:0000313" key="1">
    <source>
        <dbReference type="EMBL" id="CAD8194254.1"/>
    </source>
</evidence>
<name>A0A8S1WW40_9CILI</name>